<dbReference type="Gene3D" id="3.30.40.10">
    <property type="entry name" value="Zinc/RING finger domain, C3HC4 (zinc finger)"/>
    <property type="match status" value="1"/>
</dbReference>
<keyword evidence="3" id="KW-1185">Reference proteome</keyword>
<protein>
    <recommendedName>
        <fullName evidence="4">RING-type domain-containing protein</fullName>
    </recommendedName>
</protein>
<dbReference type="SUPFAM" id="SSF57850">
    <property type="entry name" value="RING/U-box"/>
    <property type="match status" value="1"/>
</dbReference>
<dbReference type="InterPro" id="IPR013083">
    <property type="entry name" value="Znf_RING/FYVE/PHD"/>
</dbReference>
<sequence>MSDLVTCSLCLESFGEETTRVARFQARQYYYHENCLLSWLEQARRCPPYNCDNIVLEISHAPGGPIIEQYEPEFDMEHRLIPKLLPILIPTLTSPSDRGPADSPTPRRTHEEMVEEWASEEGWSLLPPVVNDEEGGSGEGNHVEEPAGPASAAGPAGSSQTHHVEDDEDEGTSIRYAMTVLIRGYPKFVLQGFSKDWFPVWLQEAGYNTFHLDLTELYLTFTLVNTLIIINASHHS</sequence>
<accession>A0ABR4KU74</accession>
<evidence type="ECO:0000313" key="2">
    <source>
        <dbReference type="EMBL" id="KAL2855572.1"/>
    </source>
</evidence>
<reference evidence="2 3" key="1">
    <citation type="submission" date="2024-07" db="EMBL/GenBank/DDBJ databases">
        <title>Section-level genome sequencing and comparative genomics of Aspergillus sections Usti and Cavernicolus.</title>
        <authorList>
            <consortium name="Lawrence Berkeley National Laboratory"/>
            <person name="Nybo J.L."/>
            <person name="Vesth T.C."/>
            <person name="Theobald S."/>
            <person name="Frisvad J.C."/>
            <person name="Larsen T.O."/>
            <person name="Kjaerboelling I."/>
            <person name="Rothschild-Mancinelli K."/>
            <person name="Lyhne E.K."/>
            <person name="Kogle M.E."/>
            <person name="Barry K."/>
            <person name="Clum A."/>
            <person name="Na H."/>
            <person name="Ledsgaard L."/>
            <person name="Lin J."/>
            <person name="Lipzen A."/>
            <person name="Kuo A."/>
            <person name="Riley R."/>
            <person name="Mondo S."/>
            <person name="LaButti K."/>
            <person name="Haridas S."/>
            <person name="Pangalinan J."/>
            <person name="Salamov A.A."/>
            <person name="Simmons B.A."/>
            <person name="Magnuson J.K."/>
            <person name="Chen J."/>
            <person name="Drula E."/>
            <person name="Henrissat B."/>
            <person name="Wiebenga A."/>
            <person name="Lubbers R.J."/>
            <person name="Gomes A.C."/>
            <person name="Macurrencykelacurrency M.R."/>
            <person name="Stajich J."/>
            <person name="Grigoriev I.V."/>
            <person name="Mortensen U.H."/>
            <person name="De vries R.P."/>
            <person name="Baker S.E."/>
            <person name="Andersen M.R."/>
        </authorList>
    </citation>
    <scope>NUCLEOTIDE SEQUENCE [LARGE SCALE GENOMIC DNA]</scope>
    <source>
        <strain evidence="2 3">CBS 756.74</strain>
    </source>
</reference>
<evidence type="ECO:0000256" key="1">
    <source>
        <dbReference type="SAM" id="MobiDB-lite"/>
    </source>
</evidence>
<feature type="compositionally biased region" description="Low complexity" evidence="1">
    <location>
        <begin position="146"/>
        <end position="159"/>
    </location>
</feature>
<dbReference type="RefSeq" id="XP_070901979.1">
    <property type="nucleotide sequence ID" value="XM_071044805.1"/>
</dbReference>
<proteinExistence type="predicted"/>
<name>A0ABR4KU74_9EURO</name>
<dbReference type="Proteomes" id="UP001610444">
    <property type="component" value="Unassembled WGS sequence"/>
</dbReference>
<evidence type="ECO:0000313" key="3">
    <source>
        <dbReference type="Proteomes" id="UP001610444"/>
    </source>
</evidence>
<feature type="region of interest" description="Disordered" evidence="1">
    <location>
        <begin position="91"/>
        <end position="170"/>
    </location>
</feature>
<dbReference type="EMBL" id="JBFXLR010000009">
    <property type="protein sequence ID" value="KAL2855572.1"/>
    <property type="molecule type" value="Genomic_DNA"/>
</dbReference>
<dbReference type="GeneID" id="98159969"/>
<comment type="caution">
    <text evidence="2">The sequence shown here is derived from an EMBL/GenBank/DDBJ whole genome shotgun (WGS) entry which is preliminary data.</text>
</comment>
<evidence type="ECO:0008006" key="4">
    <source>
        <dbReference type="Google" id="ProtNLM"/>
    </source>
</evidence>
<gene>
    <name evidence="2" type="ORF">BJX68DRAFT_263929</name>
</gene>
<organism evidence="2 3">
    <name type="scientific">Aspergillus pseudodeflectus</name>
    <dbReference type="NCBI Taxonomy" id="176178"/>
    <lineage>
        <taxon>Eukaryota</taxon>
        <taxon>Fungi</taxon>
        <taxon>Dikarya</taxon>
        <taxon>Ascomycota</taxon>
        <taxon>Pezizomycotina</taxon>
        <taxon>Eurotiomycetes</taxon>
        <taxon>Eurotiomycetidae</taxon>
        <taxon>Eurotiales</taxon>
        <taxon>Aspergillaceae</taxon>
        <taxon>Aspergillus</taxon>
        <taxon>Aspergillus subgen. Nidulantes</taxon>
    </lineage>
</organism>